<evidence type="ECO:0000313" key="1">
    <source>
        <dbReference type="EMBL" id="KAJ0086110.1"/>
    </source>
</evidence>
<reference evidence="2" key="1">
    <citation type="journal article" date="2023" name="G3 (Bethesda)">
        <title>Genome assembly and association tests identify interacting loci associated with vigor, precocity, and sex in interspecific pistachio rootstocks.</title>
        <authorList>
            <person name="Palmer W."/>
            <person name="Jacygrad E."/>
            <person name="Sagayaradj S."/>
            <person name="Cavanaugh K."/>
            <person name="Han R."/>
            <person name="Bertier L."/>
            <person name="Beede B."/>
            <person name="Kafkas S."/>
            <person name="Golino D."/>
            <person name="Preece J."/>
            <person name="Michelmore R."/>
        </authorList>
    </citation>
    <scope>NUCLEOTIDE SEQUENCE [LARGE SCALE GENOMIC DNA]</scope>
</reference>
<accession>A0ACC1AGI3</accession>
<dbReference type="EMBL" id="CM047906">
    <property type="protein sequence ID" value="KAJ0086110.1"/>
    <property type="molecule type" value="Genomic_DNA"/>
</dbReference>
<name>A0ACC1AGI3_9ROSI</name>
<protein>
    <submittedName>
        <fullName evidence="1">Uncharacterized protein</fullName>
    </submittedName>
</protein>
<gene>
    <name evidence="1" type="ORF">Patl1_07233</name>
</gene>
<comment type="caution">
    <text evidence="1">The sequence shown here is derived from an EMBL/GenBank/DDBJ whole genome shotgun (WGS) entry which is preliminary data.</text>
</comment>
<dbReference type="Proteomes" id="UP001164250">
    <property type="component" value="Chromosome 10"/>
</dbReference>
<sequence>MSNTKHLATLKVLDLNGCSKLDKLPEDLGHLARLENLDLGGTAISQLPSSIVLLKNLEQLSFHGCKGEARKSWSSLASWFPLFSRANPESGLKCGITRSDFEIIFPGSQVPDWFIHQSEGSSISISQPMPTCSGLALCAAFSLHHPKGFYQEQWMNLHCDVKVNDTPAHAVLKTLLDKQRTHTVSMSVPLQTLAGTDHLWYESHEGFTIKVKECGLRPVYDSDIEEFIRASNNLSSNTSPEVLDPDRLAVTSTIISEAVITALISSRIQKD</sequence>
<proteinExistence type="predicted"/>
<organism evidence="1 2">
    <name type="scientific">Pistacia atlantica</name>
    <dbReference type="NCBI Taxonomy" id="434234"/>
    <lineage>
        <taxon>Eukaryota</taxon>
        <taxon>Viridiplantae</taxon>
        <taxon>Streptophyta</taxon>
        <taxon>Embryophyta</taxon>
        <taxon>Tracheophyta</taxon>
        <taxon>Spermatophyta</taxon>
        <taxon>Magnoliopsida</taxon>
        <taxon>eudicotyledons</taxon>
        <taxon>Gunneridae</taxon>
        <taxon>Pentapetalae</taxon>
        <taxon>rosids</taxon>
        <taxon>malvids</taxon>
        <taxon>Sapindales</taxon>
        <taxon>Anacardiaceae</taxon>
        <taxon>Pistacia</taxon>
    </lineage>
</organism>
<keyword evidence="2" id="KW-1185">Reference proteome</keyword>
<evidence type="ECO:0000313" key="2">
    <source>
        <dbReference type="Proteomes" id="UP001164250"/>
    </source>
</evidence>